<feature type="region of interest" description="Disordered" evidence="1">
    <location>
        <begin position="401"/>
        <end position="461"/>
    </location>
</feature>
<keyword evidence="3" id="KW-1185">Reference proteome</keyword>
<dbReference type="AlphaFoldDB" id="A0A167X037"/>
<comment type="caution">
    <text evidence="2">The sequence shown here is derived from an EMBL/GenBank/DDBJ whole genome shotgun (WGS) entry which is preliminary data.</text>
</comment>
<dbReference type="Proteomes" id="UP000076874">
    <property type="component" value="Unassembled WGS sequence"/>
</dbReference>
<feature type="region of interest" description="Disordered" evidence="1">
    <location>
        <begin position="33"/>
        <end position="100"/>
    </location>
</feature>
<evidence type="ECO:0000256" key="1">
    <source>
        <dbReference type="SAM" id="MobiDB-lite"/>
    </source>
</evidence>
<dbReference type="GO" id="GO:0042594">
    <property type="term" value="P:response to starvation"/>
    <property type="evidence" value="ECO:0007669"/>
    <property type="project" value="TreeGrafter"/>
</dbReference>
<proteinExistence type="predicted"/>
<feature type="region of interest" description="Disordered" evidence="1">
    <location>
        <begin position="518"/>
        <end position="577"/>
    </location>
</feature>
<gene>
    <name evidence="2" type="ORF">SPI_03021</name>
</gene>
<feature type="compositionally biased region" description="Basic residues" evidence="1">
    <location>
        <begin position="33"/>
        <end position="53"/>
    </location>
</feature>
<accession>A0A167X037</accession>
<protein>
    <submittedName>
        <fullName evidence="2">Uncharacterized protein</fullName>
    </submittedName>
</protein>
<reference evidence="2 3" key="1">
    <citation type="journal article" date="2016" name="Genome Biol. Evol.">
        <title>Divergent and convergent evolution of fungal pathogenicity.</title>
        <authorList>
            <person name="Shang Y."/>
            <person name="Xiao G."/>
            <person name="Zheng P."/>
            <person name="Cen K."/>
            <person name="Zhan S."/>
            <person name="Wang C."/>
        </authorList>
    </citation>
    <scope>NUCLEOTIDE SEQUENCE [LARGE SCALE GENOMIC DNA]</scope>
    <source>
        <strain evidence="2 3">RCEF 264</strain>
    </source>
</reference>
<evidence type="ECO:0000313" key="3">
    <source>
        <dbReference type="Proteomes" id="UP000076874"/>
    </source>
</evidence>
<feature type="compositionally biased region" description="Pro residues" evidence="1">
    <location>
        <begin position="550"/>
        <end position="568"/>
    </location>
</feature>
<dbReference type="GO" id="GO:0000981">
    <property type="term" value="F:DNA-binding transcription factor activity, RNA polymerase II-specific"/>
    <property type="evidence" value="ECO:0007669"/>
    <property type="project" value="TreeGrafter"/>
</dbReference>
<dbReference type="GO" id="GO:0000987">
    <property type="term" value="F:cis-regulatory region sequence-specific DNA binding"/>
    <property type="evidence" value="ECO:0007669"/>
    <property type="project" value="TreeGrafter"/>
</dbReference>
<feature type="region of interest" description="Disordered" evidence="1">
    <location>
        <begin position="377"/>
        <end position="396"/>
    </location>
</feature>
<evidence type="ECO:0000313" key="2">
    <source>
        <dbReference type="EMBL" id="OAA64374.1"/>
    </source>
</evidence>
<feature type="region of interest" description="Disordered" evidence="1">
    <location>
        <begin position="152"/>
        <end position="215"/>
    </location>
</feature>
<dbReference type="GO" id="GO:0005634">
    <property type="term" value="C:nucleus"/>
    <property type="evidence" value="ECO:0007669"/>
    <property type="project" value="TreeGrafter"/>
</dbReference>
<feature type="compositionally biased region" description="Low complexity" evidence="1">
    <location>
        <begin position="190"/>
        <end position="215"/>
    </location>
</feature>
<feature type="compositionally biased region" description="Basic and acidic residues" evidence="1">
    <location>
        <begin position="157"/>
        <end position="167"/>
    </location>
</feature>
<dbReference type="EMBL" id="AZHD01000004">
    <property type="protein sequence ID" value="OAA64374.1"/>
    <property type="molecule type" value="Genomic_DNA"/>
</dbReference>
<feature type="compositionally biased region" description="Pro residues" evidence="1">
    <location>
        <begin position="175"/>
        <end position="189"/>
    </location>
</feature>
<feature type="compositionally biased region" description="Low complexity" evidence="1">
    <location>
        <begin position="424"/>
        <end position="461"/>
    </location>
</feature>
<sequence length="629" mass="67546">MNVDYRTRPPSQRPYIDHRLPTLDNVQKLPKVHHGFHLPPQRHHHAVHSRHGSSQRPSKPKLLPARTDRPYPTTGKYQQQQRRQLRKQDQRAALWPKQHLQPPVHPTCLCRLSLWEAAGYRFGDPPVAIMTPKSDDAAHPWLLKYIHSEPEDMFQDPNEHDKSRPSLDEDNGLPGPSPLSMPCSPPSAPPMAVSQSPTGPASASASTSAPAPTPASATTMAAWAAIKTEASIDDGTSDNYHYYHRSSSRNDNNNHDNNDNAFLYSPLFCCRSHNTDNNNNKNDGHELDTGIPPSMVVSSANLLASHPMSLTPLAWEYPGHLDGTESSRSPRDASAQEEYALLETKYFVDDSVSSLPNGLEAGQHDLTLYGGGPPRWSNDSLNNHHQEPLLLHRSPPPRGAWTWPVLPSTTSAKSEAAAQPLTPGTGTTTTGNSNDNDGNGGTSNSSFSSFTSHGELWGPTPTATATAAAAAAAAGGSTASSSTAPLPLCSADNDPFSLLMSIPPHLLPLSLSHLTAATAPSSSSSSSPRLPLSSSSQHMLPSGPSVSVSGPPPTAAYPQFMPPLPTPLLPATSSSEHFEPLEATSSLSFSAPSTLSSLSLPLQALLPCPRHRRQHKRTTRCCGGGRRCH</sequence>
<name>A0A167X037_9HYPO</name>
<feature type="compositionally biased region" description="Low complexity" evidence="1">
    <location>
        <begin position="518"/>
        <end position="549"/>
    </location>
</feature>
<organism evidence="2 3">
    <name type="scientific">Niveomyces insectorum RCEF 264</name>
    <dbReference type="NCBI Taxonomy" id="1081102"/>
    <lineage>
        <taxon>Eukaryota</taxon>
        <taxon>Fungi</taxon>
        <taxon>Dikarya</taxon>
        <taxon>Ascomycota</taxon>
        <taxon>Pezizomycotina</taxon>
        <taxon>Sordariomycetes</taxon>
        <taxon>Hypocreomycetidae</taxon>
        <taxon>Hypocreales</taxon>
        <taxon>Cordycipitaceae</taxon>
        <taxon>Niveomyces</taxon>
    </lineage>
</organism>
<dbReference type="PANTHER" id="PTHR14596:SF72">
    <property type="entry name" value="ZINC FINGER PROTEIN MSN2-RELATED"/>
    <property type="match status" value="1"/>
</dbReference>
<dbReference type="PANTHER" id="PTHR14596">
    <property type="entry name" value="ZINC FINGER PROTEIN"/>
    <property type="match status" value="1"/>
</dbReference>